<gene>
    <name evidence="5" type="primary">LOC117669218</name>
</gene>
<protein>
    <submittedName>
        <fullName evidence="5">Uncharacterized protein LOC117669218 isoform X1</fullName>
    </submittedName>
</protein>
<dbReference type="RefSeq" id="XP_034279383.1">
    <property type="nucleotide sequence ID" value="XM_034423492.2"/>
</dbReference>
<evidence type="ECO:0000256" key="1">
    <source>
        <dbReference type="SAM" id="MobiDB-lite"/>
    </source>
</evidence>
<proteinExistence type="predicted"/>
<dbReference type="Gene3D" id="3.80.10.10">
    <property type="entry name" value="Ribonuclease Inhibitor"/>
    <property type="match status" value="4"/>
</dbReference>
<dbReference type="InterPro" id="IPR015940">
    <property type="entry name" value="UBA"/>
</dbReference>
<feature type="region of interest" description="Disordered" evidence="1">
    <location>
        <begin position="245"/>
        <end position="324"/>
    </location>
</feature>
<dbReference type="GO" id="GO:0019005">
    <property type="term" value="C:SCF ubiquitin ligase complex"/>
    <property type="evidence" value="ECO:0007669"/>
    <property type="project" value="TreeGrafter"/>
</dbReference>
<reference evidence="5" key="1">
    <citation type="submission" date="2025-08" db="UniProtKB">
        <authorList>
            <consortium name="RefSeq"/>
        </authorList>
    </citation>
    <scope>IDENTIFICATION</scope>
    <source>
        <tissue evidence="5">Blood</tissue>
    </source>
</reference>
<dbReference type="GO" id="GO:0031146">
    <property type="term" value="P:SCF-dependent proteasomal ubiquitin-dependent protein catabolic process"/>
    <property type="evidence" value="ECO:0007669"/>
    <property type="project" value="TreeGrafter"/>
</dbReference>
<organism evidence="4 5">
    <name type="scientific">Pantherophis guttatus</name>
    <name type="common">Corn snake</name>
    <name type="synonym">Elaphe guttata</name>
    <dbReference type="NCBI Taxonomy" id="94885"/>
    <lineage>
        <taxon>Eukaryota</taxon>
        <taxon>Metazoa</taxon>
        <taxon>Chordata</taxon>
        <taxon>Craniata</taxon>
        <taxon>Vertebrata</taxon>
        <taxon>Euteleostomi</taxon>
        <taxon>Lepidosauria</taxon>
        <taxon>Squamata</taxon>
        <taxon>Bifurcata</taxon>
        <taxon>Unidentata</taxon>
        <taxon>Episquamata</taxon>
        <taxon>Toxicofera</taxon>
        <taxon>Serpentes</taxon>
        <taxon>Colubroidea</taxon>
        <taxon>Colubridae</taxon>
        <taxon>Colubrinae</taxon>
        <taxon>Pantherophis</taxon>
    </lineage>
</organism>
<dbReference type="InterPro" id="IPR001012">
    <property type="entry name" value="UBX_dom"/>
</dbReference>
<sequence length="855" mass="90797">MEPVTVGGLMRTLREMGFSEEQVGAALRAGCLSVPEAADWLLRDRPEGVPHSPRLRLFPGVSEPRATDAFQAPRTPHLVDGTGAAELPGGVPAAPGGDGQPQAWDLADRSQLVQQLKTEKRTKQRERELALQRIADDRRQNRARAATPQPGPGCAQPDAIQPPGRAQCLLVIRLPSGESLRRTFPAEASLQSVQRFLRSQHPGLSPSSAFLQAAPKRRFGPADLPHSLLALGLAPGATLCVVEPAPGDASPPCPAPPEPLPAEGSPCSQGAGKGAEPTPGTPQEGLSSRGGKVPSRDPHRWGRGQKLDSEEPMEQDLPPAARGQQALGEKPAVLPAARDDPAESGHWWPQEGHRLRREAEGSSPGPLPLAVARAAEQRHCQTPVLGESSQLASASPAALVSPSVPSLFGLCLQGAAALLSAPSRQYRGSLASLPPGLAQVLLEYLVRGARLHPGSLRLFSGCSLWTLCLDCYPYATNRLLAELPAFPGLRQLSLFCCSLITDQGLSVVQHLSHLQQLNLSACAKLTDNCLPFLKGLLELSHLVLDQTRVTDAGLAGFLLGSPSALSHLSLNRTSVTERTLLLLPQCAPQLRELGLKQTGISDVSALRHSEALQRLFLDGTPVSEASLRTLASHPALGCLTLSAVQSVDGDRVLELVSALPLTQLALPSRHTVTNLGLAAVCRLSGLLELDLTDYIHITDEGLQPLPGLCRLRCLSLANTRVTDDGLCHVRPLQLLEQLRLDRLPVSSAGVAHCVRGLRHLQVLSLASTAVGDPVARLGLAECRHLLKLNLSDTCLTDRGLRFLAQLPLVQLNVDGSGVTAAGVAELVATCPTLARVRSGRLRLLSPAEEEEEPGD</sequence>
<dbReference type="InterPro" id="IPR032675">
    <property type="entry name" value="LRR_dom_sf"/>
</dbReference>
<dbReference type="SUPFAM" id="SSF52047">
    <property type="entry name" value="RNI-like"/>
    <property type="match status" value="1"/>
</dbReference>
<dbReference type="KEGG" id="pgut:117669218"/>
<dbReference type="Gene3D" id="1.10.8.10">
    <property type="entry name" value="DNA helicase RuvA subunit, C-terminal domain"/>
    <property type="match status" value="1"/>
</dbReference>
<dbReference type="PANTHER" id="PTHR13318:SF190">
    <property type="entry name" value="PARTNER OF PAIRED, ISOFORM B"/>
    <property type="match status" value="1"/>
</dbReference>
<keyword evidence="4" id="KW-1185">Reference proteome</keyword>
<feature type="compositionally biased region" description="Low complexity" evidence="1">
    <location>
        <begin position="83"/>
        <end position="95"/>
    </location>
</feature>
<dbReference type="SUPFAM" id="SSF46934">
    <property type="entry name" value="UBA-like"/>
    <property type="match status" value="1"/>
</dbReference>
<evidence type="ECO:0000313" key="4">
    <source>
        <dbReference type="Proteomes" id="UP001652622"/>
    </source>
</evidence>
<feature type="compositionally biased region" description="Pro residues" evidence="1">
    <location>
        <begin position="249"/>
        <end position="260"/>
    </location>
</feature>
<dbReference type="SMART" id="SM00367">
    <property type="entry name" value="LRR_CC"/>
    <property type="match status" value="5"/>
</dbReference>
<feature type="domain" description="UBA" evidence="2">
    <location>
        <begin position="1"/>
        <end position="44"/>
    </location>
</feature>
<dbReference type="Gene3D" id="3.10.20.90">
    <property type="entry name" value="Phosphatidylinositol 3-kinase Catalytic Subunit, Chain A, domain 1"/>
    <property type="match status" value="1"/>
</dbReference>
<dbReference type="Proteomes" id="UP001652622">
    <property type="component" value="Unplaced"/>
</dbReference>
<dbReference type="PANTHER" id="PTHR13318">
    <property type="entry name" value="PARTNER OF PAIRED, ISOFORM B-RELATED"/>
    <property type="match status" value="1"/>
</dbReference>
<evidence type="ECO:0000259" key="3">
    <source>
        <dbReference type="PROSITE" id="PS50033"/>
    </source>
</evidence>
<dbReference type="InterPro" id="IPR029071">
    <property type="entry name" value="Ubiquitin-like_domsf"/>
</dbReference>
<evidence type="ECO:0000259" key="2">
    <source>
        <dbReference type="PROSITE" id="PS50030"/>
    </source>
</evidence>
<dbReference type="SMART" id="SM00166">
    <property type="entry name" value="UBX"/>
    <property type="match status" value="1"/>
</dbReference>
<dbReference type="InterPro" id="IPR009060">
    <property type="entry name" value="UBA-like_sf"/>
</dbReference>
<feature type="compositionally biased region" description="Basic and acidic residues" evidence="1">
    <location>
        <begin position="294"/>
        <end position="309"/>
    </location>
</feature>
<dbReference type="InterPro" id="IPR006553">
    <property type="entry name" value="Leu-rich_rpt_Cys-con_subtyp"/>
</dbReference>
<dbReference type="InParanoid" id="A0A6P9C5B0"/>
<dbReference type="PROSITE" id="PS50030">
    <property type="entry name" value="UBA"/>
    <property type="match status" value="1"/>
</dbReference>
<dbReference type="Pfam" id="PF13516">
    <property type="entry name" value="LRR_6"/>
    <property type="match status" value="1"/>
</dbReference>
<accession>A0A6P9C5B0</accession>
<dbReference type="AlphaFoldDB" id="A0A6P9C5B0"/>
<dbReference type="GeneID" id="117669218"/>
<dbReference type="OMA" id="WEDAVNY"/>
<evidence type="ECO:0000313" key="5">
    <source>
        <dbReference type="RefSeq" id="XP_034279383.1"/>
    </source>
</evidence>
<feature type="region of interest" description="Disordered" evidence="1">
    <location>
        <begin position="134"/>
        <end position="160"/>
    </location>
</feature>
<dbReference type="PROSITE" id="PS50033">
    <property type="entry name" value="UBX"/>
    <property type="match status" value="1"/>
</dbReference>
<feature type="domain" description="UBX" evidence="3">
    <location>
        <begin position="163"/>
        <end position="241"/>
    </location>
</feature>
<dbReference type="CDD" id="cd01767">
    <property type="entry name" value="UBX"/>
    <property type="match status" value="1"/>
</dbReference>
<dbReference type="Pfam" id="PF00789">
    <property type="entry name" value="UBX"/>
    <property type="match status" value="1"/>
</dbReference>
<dbReference type="SUPFAM" id="SSF54236">
    <property type="entry name" value="Ubiquitin-like"/>
    <property type="match status" value="1"/>
</dbReference>
<name>A0A6P9C5B0_PANGU</name>
<feature type="region of interest" description="Disordered" evidence="1">
    <location>
        <begin position="81"/>
        <end position="103"/>
    </location>
</feature>
<dbReference type="InterPro" id="IPR001611">
    <property type="entry name" value="Leu-rich_rpt"/>
</dbReference>